<evidence type="ECO:0000313" key="11">
    <source>
        <dbReference type="RefSeq" id="XP_027193440.1"/>
    </source>
</evidence>
<dbReference type="OrthoDB" id="2019149at2759"/>
<evidence type="ECO:0000256" key="7">
    <source>
        <dbReference type="ARBA" id="ARBA00023085"/>
    </source>
</evidence>
<comment type="pathway">
    <text evidence="2">Glycan metabolism; pectin degradation; 2-dehydro-3-deoxy-D-gluconate from pectin: step 1/5.</text>
</comment>
<keyword evidence="7" id="KW-0063">Aspartyl esterase</keyword>
<dbReference type="InterPro" id="IPR000070">
    <property type="entry name" value="Pectinesterase_cat"/>
</dbReference>
<evidence type="ECO:0000256" key="3">
    <source>
        <dbReference type="ARBA" id="ARBA00008891"/>
    </source>
</evidence>
<keyword evidence="5" id="KW-0964">Secreted</keyword>
<keyword evidence="6" id="KW-0378">Hydrolase</keyword>
<dbReference type="Proteomes" id="UP000087171">
    <property type="component" value="Chromosome Ca8"/>
</dbReference>
<reference evidence="11" key="2">
    <citation type="submission" date="2025-08" db="UniProtKB">
        <authorList>
            <consortium name="RefSeq"/>
        </authorList>
    </citation>
    <scope>IDENTIFICATION</scope>
    <source>
        <tissue evidence="11">Etiolated seedlings</tissue>
    </source>
</reference>
<dbReference type="PANTHER" id="PTHR31321:SF120">
    <property type="entry name" value="PECTINESTERASE 52-RELATED"/>
    <property type="match status" value="1"/>
</dbReference>
<dbReference type="Gene3D" id="2.160.20.10">
    <property type="entry name" value="Single-stranded right-handed beta-helix, Pectin lyase-like"/>
    <property type="match status" value="1"/>
</dbReference>
<dbReference type="GeneID" id="101491205"/>
<evidence type="ECO:0000256" key="8">
    <source>
        <dbReference type="SAM" id="SignalP"/>
    </source>
</evidence>
<dbReference type="InterPro" id="IPR012334">
    <property type="entry name" value="Pectin_lyas_fold"/>
</dbReference>
<feature type="domain" description="Pectinesterase catalytic" evidence="9">
    <location>
        <begin position="51"/>
        <end position="294"/>
    </location>
</feature>
<dbReference type="PANTHER" id="PTHR31321">
    <property type="entry name" value="ACYL-COA THIOESTER HYDROLASE YBHC-RELATED"/>
    <property type="match status" value="1"/>
</dbReference>
<dbReference type="GO" id="GO:0042545">
    <property type="term" value="P:cell wall modification"/>
    <property type="evidence" value="ECO:0007669"/>
    <property type="project" value="InterPro"/>
</dbReference>
<organism evidence="10 11">
    <name type="scientific">Cicer arietinum</name>
    <name type="common">Chickpea</name>
    <name type="synonym">Garbanzo</name>
    <dbReference type="NCBI Taxonomy" id="3827"/>
    <lineage>
        <taxon>Eukaryota</taxon>
        <taxon>Viridiplantae</taxon>
        <taxon>Streptophyta</taxon>
        <taxon>Embryophyta</taxon>
        <taxon>Tracheophyta</taxon>
        <taxon>Spermatophyta</taxon>
        <taxon>Magnoliopsida</taxon>
        <taxon>eudicotyledons</taxon>
        <taxon>Gunneridae</taxon>
        <taxon>Pentapetalae</taxon>
        <taxon>rosids</taxon>
        <taxon>fabids</taxon>
        <taxon>Fabales</taxon>
        <taxon>Fabaceae</taxon>
        <taxon>Papilionoideae</taxon>
        <taxon>50 kb inversion clade</taxon>
        <taxon>NPAAA clade</taxon>
        <taxon>Hologalegina</taxon>
        <taxon>IRL clade</taxon>
        <taxon>Cicereae</taxon>
        <taxon>Cicer</taxon>
    </lineage>
</organism>
<evidence type="ECO:0000313" key="10">
    <source>
        <dbReference type="Proteomes" id="UP000087171"/>
    </source>
</evidence>
<evidence type="ECO:0000256" key="2">
    <source>
        <dbReference type="ARBA" id="ARBA00005184"/>
    </source>
</evidence>
<dbReference type="STRING" id="3827.A0A3Q7YH63"/>
<dbReference type="EC" id="3.1.1.11" evidence="4"/>
<reference evidence="10" key="1">
    <citation type="journal article" date="2013" name="Nat. Biotechnol.">
        <title>Draft genome sequence of chickpea (Cicer arietinum) provides a resource for trait improvement.</title>
        <authorList>
            <person name="Varshney R.K."/>
            <person name="Song C."/>
            <person name="Saxena R.K."/>
            <person name="Azam S."/>
            <person name="Yu S."/>
            <person name="Sharpe A.G."/>
            <person name="Cannon S."/>
            <person name="Baek J."/>
            <person name="Rosen B.D."/>
            <person name="Tar'an B."/>
            <person name="Millan T."/>
            <person name="Zhang X."/>
            <person name="Ramsay L.D."/>
            <person name="Iwata A."/>
            <person name="Wang Y."/>
            <person name="Nelson W."/>
            <person name="Farmer A.D."/>
            <person name="Gaur P.M."/>
            <person name="Soderlund C."/>
            <person name="Penmetsa R.V."/>
            <person name="Xu C."/>
            <person name="Bharti A.K."/>
            <person name="He W."/>
            <person name="Winter P."/>
            <person name="Zhao S."/>
            <person name="Hane J.K."/>
            <person name="Carrasquilla-Garcia N."/>
            <person name="Condie J.A."/>
            <person name="Upadhyaya H.D."/>
            <person name="Luo M.C."/>
            <person name="Thudi M."/>
            <person name="Gowda C.L."/>
            <person name="Singh N.P."/>
            <person name="Lichtenzveig J."/>
            <person name="Gali K.K."/>
            <person name="Rubio J."/>
            <person name="Nadarajan N."/>
            <person name="Dolezel J."/>
            <person name="Bansal K.C."/>
            <person name="Xu X."/>
            <person name="Edwards D."/>
            <person name="Zhang G."/>
            <person name="Kahl G."/>
            <person name="Gil J."/>
            <person name="Singh K.B."/>
            <person name="Datta S.K."/>
            <person name="Jackson S.A."/>
            <person name="Wang J."/>
            <person name="Cook D.R."/>
        </authorList>
    </citation>
    <scope>NUCLEOTIDE SEQUENCE [LARGE SCALE GENOMIC DNA]</scope>
    <source>
        <strain evidence="10">cv. CDC Frontier</strain>
    </source>
</reference>
<evidence type="ECO:0000256" key="6">
    <source>
        <dbReference type="ARBA" id="ARBA00022801"/>
    </source>
</evidence>
<keyword evidence="10" id="KW-1185">Reference proteome</keyword>
<dbReference type="RefSeq" id="XP_027193440.1">
    <property type="nucleotide sequence ID" value="XM_027337639.1"/>
</dbReference>
<dbReference type="SUPFAM" id="SSF51126">
    <property type="entry name" value="Pectin lyase-like"/>
    <property type="match status" value="1"/>
</dbReference>
<evidence type="ECO:0000256" key="1">
    <source>
        <dbReference type="ARBA" id="ARBA00004191"/>
    </source>
</evidence>
<protein>
    <recommendedName>
        <fullName evidence="4">pectinesterase</fullName>
        <ecNumber evidence="4">3.1.1.11</ecNumber>
    </recommendedName>
</protein>
<evidence type="ECO:0000259" key="9">
    <source>
        <dbReference type="Pfam" id="PF01095"/>
    </source>
</evidence>
<evidence type="ECO:0000256" key="4">
    <source>
        <dbReference type="ARBA" id="ARBA00013229"/>
    </source>
</evidence>
<dbReference type="UniPathway" id="UPA00545">
    <property type="reaction ID" value="UER00823"/>
</dbReference>
<dbReference type="Pfam" id="PF01095">
    <property type="entry name" value="Pectinesterase"/>
    <property type="match status" value="1"/>
</dbReference>
<feature type="signal peptide" evidence="8">
    <location>
        <begin position="1"/>
        <end position="18"/>
    </location>
</feature>
<feature type="chain" id="PRO_5018608806" description="pectinesterase" evidence="8">
    <location>
        <begin position="19"/>
        <end position="306"/>
    </location>
</feature>
<proteinExistence type="inferred from homology"/>
<gene>
    <name evidence="11" type="primary">LOC101491205</name>
</gene>
<comment type="subcellular location">
    <subcellularLocation>
        <location evidence="1">Secreted</location>
        <location evidence="1">Cell wall</location>
    </subcellularLocation>
</comment>
<keyword evidence="5" id="KW-0134">Cell wall</keyword>
<dbReference type="InterPro" id="IPR011050">
    <property type="entry name" value="Pectin_lyase_fold/virulence"/>
</dbReference>
<keyword evidence="8" id="KW-0732">Signal</keyword>
<evidence type="ECO:0000256" key="5">
    <source>
        <dbReference type="ARBA" id="ARBA00022512"/>
    </source>
</evidence>
<dbReference type="GO" id="GO:0045490">
    <property type="term" value="P:pectin catabolic process"/>
    <property type="evidence" value="ECO:0007669"/>
    <property type="project" value="UniProtKB-UniPathway"/>
</dbReference>
<dbReference type="AlphaFoldDB" id="A0A3Q7YH63"/>
<dbReference type="GO" id="GO:0030599">
    <property type="term" value="F:pectinesterase activity"/>
    <property type="evidence" value="ECO:0007669"/>
    <property type="project" value="UniProtKB-EC"/>
</dbReference>
<sequence length="306" mass="34025">MKMFHLILLISCFYLGRALDCGGNQISNTIVVDQQGKGSFVTVQAAIDSIKNQNEIPKEKPCIILKGSGSNTTTITYYDSFHNKGTSLSATFISSPPNIVVSGITFKNTFGTDGPAVAANFYGDKSAIFDSSFMGYQDTLLISLGRSYFKNCYIEGEVDFIFGSGQTYFENSLINATQRHKRPPGYVTAHRRNSPNDPNGFVFRGGSLVGTGKVHLGRPWGVYARVIFWETYFSSVVAPRGWNIWDLKHGQELNVVFAEVNCTGPGSNTKNRVRWEKKPSYLNMNDYTLSSFVNYDGWLDQIPSIM</sequence>
<comment type="similarity">
    <text evidence="3">Belongs to the pectinesterase family.</text>
</comment>
<accession>A0A3Q7YH63</accession>
<name>A0A3Q7YH63_CICAR</name>
<dbReference type="KEGG" id="cam:101491205"/>